<evidence type="ECO:0000313" key="3">
    <source>
        <dbReference type="Proteomes" id="UP000051589"/>
    </source>
</evidence>
<dbReference type="AlphaFoldDB" id="A0A0R2DPM4"/>
<evidence type="ECO:0000313" key="2">
    <source>
        <dbReference type="EMBL" id="KRN02252.1"/>
    </source>
</evidence>
<gene>
    <name evidence="2" type="ORF">FD13_GL002125</name>
</gene>
<protein>
    <recommendedName>
        <fullName evidence="4">D-alanyl-D-alanine carboxypeptidase</fullName>
    </recommendedName>
</protein>
<evidence type="ECO:0000256" key="1">
    <source>
        <dbReference type="SAM" id="SignalP"/>
    </source>
</evidence>
<sequence>MGGIHMKKMIQALAVLVAGAGVLGVSSVTASANSQYSAKRSKSVRLVWRKSMKRHAMRATKGARYSRHLAIRYSNNDVTPTVTWYTDAHEKLYKKNKGHNAIYYHVKSADGTLQGWIWRGYLKKVSKKTTTPKVVDTSADSGKTVNDIAMTRYLFPNSIYDAKLRDAANNFLAIDEFSAVTDMRDDMSRQVAFYTPFKTMKYIDFQSKDPNSLKSIDAALTAAGYDAKTRSTTYSGWYVGGSLVSLDSSYEGIEPGEGIIYLIQK</sequence>
<dbReference type="PATRIC" id="fig|1423803.3.peg.2187"/>
<dbReference type="EMBL" id="AYZH01000009">
    <property type="protein sequence ID" value="KRN02252.1"/>
    <property type="molecule type" value="Genomic_DNA"/>
</dbReference>
<name>A0A0R2DPM4_9LACO</name>
<accession>A0A0R2DPM4</accession>
<feature type="chain" id="PRO_5039396067" description="D-alanyl-D-alanine carboxypeptidase" evidence="1">
    <location>
        <begin position="31"/>
        <end position="265"/>
    </location>
</feature>
<dbReference type="Proteomes" id="UP000051589">
    <property type="component" value="Unassembled WGS sequence"/>
</dbReference>
<comment type="caution">
    <text evidence="2">The sequence shown here is derived from an EMBL/GenBank/DDBJ whole genome shotgun (WGS) entry which is preliminary data.</text>
</comment>
<organism evidence="2 3">
    <name type="scientific">Levilactobacillus senmaizukei DSM 21775 = NBRC 103853</name>
    <dbReference type="NCBI Taxonomy" id="1423803"/>
    <lineage>
        <taxon>Bacteria</taxon>
        <taxon>Bacillati</taxon>
        <taxon>Bacillota</taxon>
        <taxon>Bacilli</taxon>
        <taxon>Lactobacillales</taxon>
        <taxon>Lactobacillaceae</taxon>
        <taxon>Levilactobacillus</taxon>
    </lineage>
</organism>
<evidence type="ECO:0008006" key="4">
    <source>
        <dbReference type="Google" id="ProtNLM"/>
    </source>
</evidence>
<dbReference type="STRING" id="1423803.FD13_GL002125"/>
<reference evidence="2 3" key="1">
    <citation type="journal article" date="2015" name="Genome Announc.">
        <title>Expanding the biotechnology potential of lactobacilli through comparative genomics of 213 strains and associated genera.</title>
        <authorList>
            <person name="Sun Z."/>
            <person name="Harris H.M."/>
            <person name="McCann A."/>
            <person name="Guo C."/>
            <person name="Argimon S."/>
            <person name="Zhang W."/>
            <person name="Yang X."/>
            <person name="Jeffery I.B."/>
            <person name="Cooney J.C."/>
            <person name="Kagawa T.F."/>
            <person name="Liu W."/>
            <person name="Song Y."/>
            <person name="Salvetti E."/>
            <person name="Wrobel A."/>
            <person name="Rasinkangas P."/>
            <person name="Parkhill J."/>
            <person name="Rea M.C."/>
            <person name="O'Sullivan O."/>
            <person name="Ritari J."/>
            <person name="Douillard F.P."/>
            <person name="Paul Ross R."/>
            <person name="Yang R."/>
            <person name="Briner A.E."/>
            <person name="Felis G.E."/>
            <person name="de Vos W.M."/>
            <person name="Barrangou R."/>
            <person name="Klaenhammer T.R."/>
            <person name="Caufield P.W."/>
            <person name="Cui Y."/>
            <person name="Zhang H."/>
            <person name="O'Toole P.W."/>
        </authorList>
    </citation>
    <scope>NUCLEOTIDE SEQUENCE [LARGE SCALE GENOMIC DNA]</scope>
    <source>
        <strain evidence="2 3">DSM 21775</strain>
    </source>
</reference>
<feature type="signal peptide" evidence="1">
    <location>
        <begin position="1"/>
        <end position="30"/>
    </location>
</feature>
<keyword evidence="3" id="KW-1185">Reference proteome</keyword>
<proteinExistence type="predicted"/>
<keyword evidence="1" id="KW-0732">Signal</keyword>